<evidence type="ECO:0000313" key="5">
    <source>
        <dbReference type="Proteomes" id="UP000028939"/>
    </source>
</evidence>
<keyword evidence="2" id="KW-0862">Zinc</keyword>
<accession>A0A077HS22</accession>
<dbReference type="InterPro" id="IPR041552">
    <property type="entry name" value="UvrA_DNA-bd"/>
</dbReference>
<feature type="domain" description="UvrA DNA-binding" evidence="3">
    <location>
        <begin position="3"/>
        <end position="60"/>
    </location>
</feature>
<proteinExistence type="predicted"/>
<dbReference type="Pfam" id="PF17755">
    <property type="entry name" value="UvrA_DNA-bind"/>
    <property type="match status" value="1"/>
</dbReference>
<protein>
    <recommendedName>
        <fullName evidence="3">UvrA DNA-binding domain-containing protein</fullName>
    </recommendedName>
</protein>
<reference evidence="4 5" key="1">
    <citation type="submission" date="2014-08" db="EMBL/GenBank/DDBJ databases">
        <title>Complete genome sequence of Corynebacterium ureicelerivorans DSM 45051, a lipophilic and urea-splitting isolate from a blood culture of a septicaemia patient.</title>
        <authorList>
            <person name="Tippelt A."/>
            <person name="Albersmeier A."/>
            <person name="Brinkrolf K."/>
            <person name="Ruckert C."/>
            <person name="Tauch A."/>
        </authorList>
    </citation>
    <scope>NUCLEOTIDE SEQUENCE [LARGE SCALE GENOMIC DNA]</scope>
    <source>
        <strain evidence="4 5">IMMIB RIV-2301</strain>
    </source>
</reference>
<dbReference type="AlphaFoldDB" id="A0A077HS22"/>
<gene>
    <name evidence="4" type="ORF">CUREI_09390</name>
</gene>
<organism evidence="4 5">
    <name type="scientific">Corynebacterium ureicelerivorans</name>
    <dbReference type="NCBI Taxonomy" id="401472"/>
    <lineage>
        <taxon>Bacteria</taxon>
        <taxon>Bacillati</taxon>
        <taxon>Actinomycetota</taxon>
        <taxon>Actinomycetes</taxon>
        <taxon>Mycobacteriales</taxon>
        <taxon>Corynebacteriaceae</taxon>
        <taxon>Corynebacterium</taxon>
    </lineage>
</organism>
<dbReference type="HOGENOM" id="CLU_2681475_0_0_11"/>
<keyword evidence="5" id="KW-1185">Reference proteome</keyword>
<dbReference type="GO" id="GO:0046872">
    <property type="term" value="F:metal ion binding"/>
    <property type="evidence" value="ECO:0007669"/>
    <property type="project" value="UniProtKB-KW"/>
</dbReference>
<keyword evidence="1" id="KW-0479">Metal-binding</keyword>
<dbReference type="Proteomes" id="UP000028939">
    <property type="component" value="Chromosome"/>
</dbReference>
<evidence type="ECO:0000256" key="2">
    <source>
        <dbReference type="ARBA" id="ARBA00022833"/>
    </source>
</evidence>
<dbReference type="KEGG" id="cuv:CUREI_09390"/>
<dbReference type="Gene3D" id="1.10.8.280">
    <property type="entry name" value="ABC transporter ATPase domain-like"/>
    <property type="match status" value="1"/>
</dbReference>
<dbReference type="STRING" id="401472.CUREI_09390"/>
<evidence type="ECO:0000256" key="1">
    <source>
        <dbReference type="ARBA" id="ARBA00022723"/>
    </source>
</evidence>
<name>A0A077HS22_9CORY</name>
<evidence type="ECO:0000313" key="4">
    <source>
        <dbReference type="EMBL" id="AIL97462.1"/>
    </source>
</evidence>
<sequence>MVDESLSLDDGAILAPGYKPGSWQFCACAEAGKFPAEVPVGEFTPEQRHALLYGEQERVQCLDHVFSNGVVSIG</sequence>
<evidence type="ECO:0000259" key="3">
    <source>
        <dbReference type="Pfam" id="PF17755"/>
    </source>
</evidence>
<dbReference type="EMBL" id="CP009215">
    <property type="protein sequence ID" value="AIL97462.1"/>
    <property type="molecule type" value="Genomic_DNA"/>
</dbReference>